<keyword evidence="3" id="KW-1185">Reference proteome</keyword>
<dbReference type="PROSITE" id="PS50012">
    <property type="entry name" value="RCC1_3"/>
    <property type="match status" value="1"/>
</dbReference>
<dbReference type="PANTHER" id="PTHR45982:SF1">
    <property type="entry name" value="REGULATOR OF CHROMOSOME CONDENSATION"/>
    <property type="match status" value="1"/>
</dbReference>
<dbReference type="InterPro" id="IPR051553">
    <property type="entry name" value="Ran_GTPase-activating"/>
</dbReference>
<dbReference type="Pfam" id="PF13540">
    <property type="entry name" value="RCC1_2"/>
    <property type="match status" value="1"/>
</dbReference>
<organism evidence="2 3">
    <name type="scientific">Acidovorax soli</name>
    <dbReference type="NCBI Taxonomy" id="592050"/>
    <lineage>
        <taxon>Bacteria</taxon>
        <taxon>Pseudomonadati</taxon>
        <taxon>Pseudomonadota</taxon>
        <taxon>Betaproteobacteria</taxon>
        <taxon>Burkholderiales</taxon>
        <taxon>Comamonadaceae</taxon>
        <taxon>Acidovorax</taxon>
    </lineage>
</organism>
<feature type="chain" id="PRO_5030777431" evidence="1">
    <location>
        <begin position="25"/>
        <end position="889"/>
    </location>
</feature>
<name>A0A7X0PCF0_9BURK</name>
<dbReference type="InterPro" id="IPR009091">
    <property type="entry name" value="RCC1/BLIP-II"/>
</dbReference>
<protein>
    <submittedName>
        <fullName evidence="2">Alpha-tubulin suppressor-like RCC1 family protein</fullName>
    </submittedName>
</protein>
<keyword evidence="1" id="KW-0732">Signal</keyword>
<dbReference type="AlphaFoldDB" id="A0A7X0PCF0"/>
<dbReference type="SUPFAM" id="SSF50985">
    <property type="entry name" value="RCC1/BLIP-II"/>
    <property type="match status" value="2"/>
</dbReference>
<dbReference type="PROSITE" id="PS00626">
    <property type="entry name" value="RCC1_2"/>
    <property type="match status" value="1"/>
</dbReference>
<dbReference type="Gene3D" id="2.130.10.30">
    <property type="entry name" value="Regulator of chromosome condensation 1/beta-lactamase-inhibitor protein II"/>
    <property type="match status" value="3"/>
</dbReference>
<dbReference type="InterPro" id="IPR000408">
    <property type="entry name" value="Reg_chr_condens"/>
</dbReference>
<dbReference type="RefSeq" id="WP_184856397.1">
    <property type="nucleotide sequence ID" value="NZ_JACHLK010000002.1"/>
</dbReference>
<gene>
    <name evidence="2" type="ORF">HNP48_001661</name>
</gene>
<feature type="signal peptide" evidence="1">
    <location>
        <begin position="1"/>
        <end position="24"/>
    </location>
</feature>
<accession>A0A7X0PCF0</accession>
<dbReference type="PRINTS" id="PR00633">
    <property type="entry name" value="RCCNDNSATION"/>
</dbReference>
<comment type="caution">
    <text evidence="2">The sequence shown here is derived from an EMBL/GenBank/DDBJ whole genome shotgun (WGS) entry which is preliminary data.</text>
</comment>
<dbReference type="PANTHER" id="PTHR45982">
    <property type="entry name" value="REGULATOR OF CHROMOSOME CONDENSATION"/>
    <property type="match status" value="1"/>
</dbReference>
<evidence type="ECO:0000313" key="2">
    <source>
        <dbReference type="EMBL" id="MBB6558997.1"/>
    </source>
</evidence>
<dbReference type="EMBL" id="JACHLK010000002">
    <property type="protein sequence ID" value="MBB6558997.1"/>
    <property type="molecule type" value="Genomic_DNA"/>
</dbReference>
<dbReference type="Proteomes" id="UP000575083">
    <property type="component" value="Unassembled WGS sequence"/>
</dbReference>
<dbReference type="GO" id="GO:0005737">
    <property type="term" value="C:cytoplasm"/>
    <property type="evidence" value="ECO:0007669"/>
    <property type="project" value="TreeGrafter"/>
</dbReference>
<proteinExistence type="predicted"/>
<reference evidence="2 3" key="1">
    <citation type="submission" date="2020-08" db="EMBL/GenBank/DDBJ databases">
        <title>Functional genomics of gut bacteria from endangered species of beetles.</title>
        <authorList>
            <person name="Carlos-Shanley C."/>
        </authorList>
    </citation>
    <scope>NUCLEOTIDE SEQUENCE [LARGE SCALE GENOMIC DNA]</scope>
    <source>
        <strain evidence="2 3">S00198</strain>
    </source>
</reference>
<dbReference type="Pfam" id="PF00415">
    <property type="entry name" value="RCC1"/>
    <property type="match status" value="1"/>
</dbReference>
<sequence length="889" mass="93081">MHHPLLRSLAGLLALALGTTAAQSQSIATGARHGLALQADGSVLAWGDNRQAQLGGGKTVHASTAREIPLPAKAAAVRTSNTGVLVLDEQGNVWSWGTNRKGQLGDGTRTDRPTPQLIFRGASGIVNGGDKGPSFLIDRDGQPWWWGPLPSGTNVAVPERAARVPARLVQIEHQARSTAAIDDQGVVWSWGEGAACAGTAAYTGPVAMKGLPRIQELRLAASAPARGSSDERAGEVPASRIIARDANGALWKWGTDPRVSSWGPIPPPRQTYCPPVATQEDPWAYERRVHPGMAAQGVKIAQYAGVGGAGYLGWTAEGDLWQWMPPVEAEPAGYRVTLHRVATGVVDASSHTSEGEPLVSGILYITRDGRLHGLGTNLSLHLATASDGVDSMSTPGTMALPGPARSVHAQPFGSYALLSDGRVYGWGLGATRYDPQANFEQRLYPQVPTHIPLGAPIAKLAVAQDQWLALDADGRVWSSDGWGSRPTVREPLKSYLPAMLIRDTGLPLARDIAVSGKTIGMVLGVDGSVWTMGTRAGLAPVGPLAPIVPGVVPDIYGVLDVLATPHQVQGLPPSIVQVASATPVSAALYALDAEGGVWFWGSRSRFGLTGHDSDQLSAGDREVQTPIPLPLPQKAVAIRAGQSSFCAILADGSAQCYGWLFNEHRGVRFRLHAPIREISFGTHASNGTQGTTVHLQLADGSVWAQGQGLHGQLGNGTYANAAEPMPVVNGAATADLILGPSVAPGAAVRPPFRVKMRLTGNLRSLSLGGDVFGSAGAPTASNVYALASSGAPGGGTWVQLDAQGHWGPLRWPIPAIASGAALASEAQSITLENILQRFTGTGLEGLRVYVGHGRDVDEMLAAKRFREVLELVHEDCTLTPCGPTLLGGQ</sequence>
<evidence type="ECO:0000256" key="1">
    <source>
        <dbReference type="SAM" id="SignalP"/>
    </source>
</evidence>
<evidence type="ECO:0000313" key="3">
    <source>
        <dbReference type="Proteomes" id="UP000575083"/>
    </source>
</evidence>
<dbReference type="GO" id="GO:0005085">
    <property type="term" value="F:guanyl-nucleotide exchange factor activity"/>
    <property type="evidence" value="ECO:0007669"/>
    <property type="project" value="TreeGrafter"/>
</dbReference>